<dbReference type="Proteomes" id="UP001642464">
    <property type="component" value="Unassembled WGS sequence"/>
</dbReference>
<feature type="non-terminal residue" evidence="2">
    <location>
        <position position="1"/>
    </location>
</feature>
<sequence length="98" mass="11710">CVDACGQKWKLTQEGNNFFFIKGRMWINGGVLFREGKSGIVMRFRREEEMQDDFEFDLEEQEQELESSSEEEEEGEEEEEQDSLQVLENMVSEVYWDH</sequence>
<protein>
    <submittedName>
        <fullName evidence="2">Protein disulfide isomerase-like 2-1</fullName>
    </submittedName>
</protein>
<proteinExistence type="predicted"/>
<reference evidence="2 3" key="1">
    <citation type="submission" date="2024-02" db="EMBL/GenBank/DDBJ databases">
        <authorList>
            <person name="Chen Y."/>
            <person name="Shah S."/>
            <person name="Dougan E. K."/>
            <person name="Thang M."/>
            <person name="Chan C."/>
        </authorList>
    </citation>
    <scope>NUCLEOTIDE SEQUENCE [LARGE SCALE GENOMIC DNA]</scope>
</reference>
<gene>
    <name evidence="2" type="ORF">SCF082_LOCUS20317</name>
</gene>
<evidence type="ECO:0000256" key="1">
    <source>
        <dbReference type="SAM" id="MobiDB-lite"/>
    </source>
</evidence>
<feature type="compositionally biased region" description="Acidic residues" evidence="1">
    <location>
        <begin position="58"/>
        <end position="82"/>
    </location>
</feature>
<keyword evidence="3" id="KW-1185">Reference proteome</keyword>
<organism evidence="2 3">
    <name type="scientific">Durusdinium trenchii</name>
    <dbReference type="NCBI Taxonomy" id="1381693"/>
    <lineage>
        <taxon>Eukaryota</taxon>
        <taxon>Sar</taxon>
        <taxon>Alveolata</taxon>
        <taxon>Dinophyceae</taxon>
        <taxon>Suessiales</taxon>
        <taxon>Symbiodiniaceae</taxon>
        <taxon>Durusdinium</taxon>
    </lineage>
</organism>
<evidence type="ECO:0000313" key="3">
    <source>
        <dbReference type="Proteomes" id="UP001642464"/>
    </source>
</evidence>
<name>A0ABP0L1I2_9DINO</name>
<dbReference type="EMBL" id="CAXAMM010014136">
    <property type="protein sequence ID" value="CAK9033025.1"/>
    <property type="molecule type" value="Genomic_DNA"/>
</dbReference>
<feature type="non-terminal residue" evidence="2">
    <location>
        <position position="98"/>
    </location>
</feature>
<feature type="region of interest" description="Disordered" evidence="1">
    <location>
        <begin position="58"/>
        <end position="86"/>
    </location>
</feature>
<comment type="caution">
    <text evidence="2">The sequence shown here is derived from an EMBL/GenBank/DDBJ whole genome shotgun (WGS) entry which is preliminary data.</text>
</comment>
<evidence type="ECO:0000313" key="2">
    <source>
        <dbReference type="EMBL" id="CAK9033025.1"/>
    </source>
</evidence>
<accession>A0ABP0L1I2</accession>